<dbReference type="PANTHER" id="PTHR43199:SF1">
    <property type="entry name" value="GLUTATHIONE HYDROLASE PROENZYME"/>
    <property type="match status" value="1"/>
</dbReference>
<evidence type="ECO:0000313" key="5">
    <source>
        <dbReference type="EMBL" id="SEN50127.1"/>
    </source>
</evidence>
<accession>A0A1H8H328</accession>
<reference evidence="5 6" key="1">
    <citation type="submission" date="2016-10" db="EMBL/GenBank/DDBJ databases">
        <authorList>
            <person name="de Groot N.N."/>
        </authorList>
    </citation>
    <scope>NUCLEOTIDE SEQUENCE [LARGE SCALE GENOMIC DNA]</scope>
    <source>
        <strain evidence="5 6">Nm22</strain>
    </source>
</reference>
<keyword evidence="4" id="KW-0865">Zymogen</keyword>
<dbReference type="GO" id="GO:0016740">
    <property type="term" value="F:transferase activity"/>
    <property type="evidence" value="ECO:0007669"/>
    <property type="project" value="UniProtKB-KW"/>
</dbReference>
<organism evidence="5 6">
    <name type="scientific">Nitrosomonas marina</name>
    <dbReference type="NCBI Taxonomy" id="917"/>
    <lineage>
        <taxon>Bacteria</taxon>
        <taxon>Pseudomonadati</taxon>
        <taxon>Pseudomonadota</taxon>
        <taxon>Betaproteobacteria</taxon>
        <taxon>Nitrosomonadales</taxon>
        <taxon>Nitrosomonadaceae</taxon>
        <taxon>Nitrosomonas</taxon>
    </lineage>
</organism>
<dbReference type="PANTHER" id="PTHR43199">
    <property type="entry name" value="GLUTATHIONE HYDROLASE"/>
    <property type="match status" value="1"/>
</dbReference>
<dbReference type="PRINTS" id="PR01210">
    <property type="entry name" value="GGTRANSPTASE"/>
</dbReference>
<dbReference type="AlphaFoldDB" id="A0A1H8H328"/>
<dbReference type="Proteomes" id="UP000199459">
    <property type="component" value="Unassembled WGS sequence"/>
</dbReference>
<name>A0A1H8H328_9PROT</name>
<gene>
    <name evidence="5" type="ORF">SAMN05216325_12115</name>
</gene>
<dbReference type="RefSeq" id="WP_090633720.1">
    <property type="nucleotide sequence ID" value="NZ_FOCP01000021.1"/>
</dbReference>
<dbReference type="Pfam" id="PF01019">
    <property type="entry name" value="G_glu_transpept"/>
    <property type="match status" value="1"/>
</dbReference>
<keyword evidence="3 5" id="KW-0378">Hydrolase</keyword>
<dbReference type="InterPro" id="IPR043137">
    <property type="entry name" value="GGT_ssub_C"/>
</dbReference>
<evidence type="ECO:0000256" key="4">
    <source>
        <dbReference type="ARBA" id="ARBA00023145"/>
    </source>
</evidence>
<evidence type="ECO:0000256" key="1">
    <source>
        <dbReference type="ARBA" id="ARBA00009381"/>
    </source>
</evidence>
<dbReference type="InterPro" id="IPR029055">
    <property type="entry name" value="Ntn_hydrolases_N"/>
</dbReference>
<dbReference type="Gene3D" id="3.60.20.40">
    <property type="match status" value="1"/>
</dbReference>
<evidence type="ECO:0000313" key="6">
    <source>
        <dbReference type="Proteomes" id="UP000199459"/>
    </source>
</evidence>
<dbReference type="STRING" id="917.SAMN05216326_101137"/>
<comment type="similarity">
    <text evidence="1">Belongs to the gamma-glutamyltransferase family.</text>
</comment>
<sequence length="550" mass="60671">MDLNIIEGRFAPSDDNKCAIASDGMVSTAFPQATQAGVDMLRKGGNAIDAACAAAFALGVCEPQASGLGGQSHAILHFQGKTIALDGSSRVPSLAHLDQIVGNHQLIKGHRATTVPSTPAVLGYLHFRYGSLDWSAILQPAIQLASDGYRITQLQHDLQQRELKSFLKIPGQSGAQYFLKDGKRAYEVGDLFKQPDLARLLEKIAWHGVKAFYTGSVAEQIDQDMRQHGGFLRTEDLAHIPWPVERKPLRRNYRSIKVFTCPPPSAGRTLLLMLQILKYLPPHLLLERDPKSFHFIAEAFRKALLNHKERPFDPNVYPQLPDDKKLLSSDYAKRLSASICDVIDASLPSQDIYPSQYDTTHLSVMDNQGNAIGITQSIELVYGSKTAASGLGFLYNNYMSSLEFNDPSHPYYLRPNAIPWSSVAPIICFYKDKLWLVAGSPGSERIFSTMSQFLFHIVDGGMPISQAMTYPRFHCSVGGTLSIEADRFPPEVLDYLQSAGYKMDLREPYSFYLGAVHAVLKCQTSTLFQGVAEIRRDGSAAGVSNLNGSV</sequence>
<keyword evidence="2" id="KW-0808">Transferase</keyword>
<dbReference type="SUPFAM" id="SSF56235">
    <property type="entry name" value="N-terminal nucleophile aminohydrolases (Ntn hydrolases)"/>
    <property type="match status" value="1"/>
</dbReference>
<proteinExistence type="inferred from homology"/>
<dbReference type="Gene3D" id="1.10.246.230">
    <property type="match status" value="1"/>
</dbReference>
<evidence type="ECO:0000256" key="3">
    <source>
        <dbReference type="ARBA" id="ARBA00022801"/>
    </source>
</evidence>
<dbReference type="OrthoDB" id="5297205at2"/>
<protein>
    <submittedName>
        <fullName evidence="5">Gamma-glutamyltranspeptidase / glutathione hydrolase</fullName>
    </submittedName>
</protein>
<evidence type="ECO:0000256" key="2">
    <source>
        <dbReference type="ARBA" id="ARBA00022679"/>
    </source>
</evidence>
<dbReference type="GO" id="GO:0016787">
    <property type="term" value="F:hydrolase activity"/>
    <property type="evidence" value="ECO:0007669"/>
    <property type="project" value="UniProtKB-KW"/>
</dbReference>
<dbReference type="EMBL" id="FOCP01000021">
    <property type="protein sequence ID" value="SEN50127.1"/>
    <property type="molecule type" value="Genomic_DNA"/>
</dbReference>
<dbReference type="InterPro" id="IPR051792">
    <property type="entry name" value="GGT_bact"/>
</dbReference>